<dbReference type="GO" id="GO:0005524">
    <property type="term" value="F:ATP binding"/>
    <property type="evidence" value="ECO:0007669"/>
    <property type="project" value="InterPro"/>
</dbReference>
<accession>C5FQF9</accession>
<evidence type="ECO:0000259" key="1">
    <source>
        <dbReference type="PROSITE" id="PS50011"/>
    </source>
</evidence>
<evidence type="ECO:0000313" key="2">
    <source>
        <dbReference type="EMBL" id="EEQ32112.1"/>
    </source>
</evidence>
<dbReference type="InterPro" id="IPR011009">
    <property type="entry name" value="Kinase-like_dom_sf"/>
</dbReference>
<dbReference type="Gene3D" id="1.10.510.10">
    <property type="entry name" value="Transferase(Phosphotransferase) domain 1"/>
    <property type="match status" value="1"/>
</dbReference>
<dbReference type="CDD" id="cd00180">
    <property type="entry name" value="PKc"/>
    <property type="match status" value="1"/>
</dbReference>
<dbReference type="VEuPathDB" id="FungiDB:MCYG_04931"/>
<dbReference type="HOGENOM" id="CLU_000288_31_0_1"/>
<dbReference type="EMBL" id="DS995704">
    <property type="protein sequence ID" value="EEQ32112.1"/>
    <property type="molecule type" value="Genomic_DNA"/>
</dbReference>
<dbReference type="PANTHER" id="PTHR24362:SF309">
    <property type="entry name" value="PROTEIN KINASE DOMAIN-CONTAINING PROTEIN"/>
    <property type="match status" value="1"/>
</dbReference>
<feature type="domain" description="Protein kinase" evidence="1">
    <location>
        <begin position="31"/>
        <end position="282"/>
    </location>
</feature>
<gene>
    <name evidence="2" type="ORF">MCYG_04931</name>
</gene>
<dbReference type="InterPro" id="IPR000719">
    <property type="entry name" value="Prot_kinase_dom"/>
</dbReference>
<dbReference type="GeneID" id="9223799"/>
<keyword evidence="3" id="KW-1185">Reference proteome</keyword>
<dbReference type="Proteomes" id="UP000002035">
    <property type="component" value="Unassembled WGS sequence"/>
</dbReference>
<sequence>MILKDVSGSASDLPSAPANVEIVVIHGYYPPGVTEIIGRSSGSFIGRVNESTVLKYPSIPGDYERIKIEAKLLAILGDHPRIISSKGLNEHGLALQYTRNGNLYEHITSKHATISLSQKLSLCKQASEAVKYIHEKRVIHCDINLRNILLDDNFNIILADFQGMLKSPHGETLLDGLSRECTKSFMSRSHGDFADVKTDIFALGSAIYFIMLGHEVFRNLIPLMTMKMNRLRYCSATETSLLMTMHVLQSQINAGDRHMNQLKILFKTSLKYKLRKEPNEGT</sequence>
<dbReference type="RefSeq" id="XP_002847194.1">
    <property type="nucleotide sequence ID" value="XM_002847148.1"/>
</dbReference>
<reference evidence="3" key="1">
    <citation type="journal article" date="2012" name="MBio">
        <title>Comparative genome analysis of Trichophyton rubrum and related dermatophytes reveals candidate genes involved in infection.</title>
        <authorList>
            <person name="Martinez D.A."/>
            <person name="Oliver B.G."/>
            <person name="Graeser Y."/>
            <person name="Goldberg J.M."/>
            <person name="Li W."/>
            <person name="Martinez-Rossi N.M."/>
            <person name="Monod M."/>
            <person name="Shelest E."/>
            <person name="Barton R.C."/>
            <person name="Birch E."/>
            <person name="Brakhage A.A."/>
            <person name="Chen Z."/>
            <person name="Gurr S.J."/>
            <person name="Heiman D."/>
            <person name="Heitman J."/>
            <person name="Kosti I."/>
            <person name="Rossi A."/>
            <person name="Saif S."/>
            <person name="Samalova M."/>
            <person name="Saunders C.W."/>
            <person name="Shea T."/>
            <person name="Summerbell R.C."/>
            <person name="Xu J."/>
            <person name="Young S."/>
            <person name="Zeng Q."/>
            <person name="Birren B.W."/>
            <person name="Cuomo C.A."/>
            <person name="White T.C."/>
        </authorList>
    </citation>
    <scope>NUCLEOTIDE SEQUENCE [LARGE SCALE GENOMIC DNA]</scope>
    <source>
        <strain evidence="3">ATCC MYA-4605 / CBS 113480</strain>
    </source>
</reference>
<organism evidence="2 3">
    <name type="scientific">Arthroderma otae (strain ATCC MYA-4605 / CBS 113480)</name>
    <name type="common">Microsporum canis</name>
    <dbReference type="NCBI Taxonomy" id="554155"/>
    <lineage>
        <taxon>Eukaryota</taxon>
        <taxon>Fungi</taxon>
        <taxon>Dikarya</taxon>
        <taxon>Ascomycota</taxon>
        <taxon>Pezizomycotina</taxon>
        <taxon>Eurotiomycetes</taxon>
        <taxon>Eurotiomycetidae</taxon>
        <taxon>Onygenales</taxon>
        <taxon>Arthrodermataceae</taxon>
        <taxon>Microsporum</taxon>
    </lineage>
</organism>
<dbReference type="GO" id="GO:0004672">
    <property type="term" value="F:protein kinase activity"/>
    <property type="evidence" value="ECO:0007669"/>
    <property type="project" value="InterPro"/>
</dbReference>
<dbReference type="PROSITE" id="PS50011">
    <property type="entry name" value="PROTEIN_KINASE_DOM"/>
    <property type="match status" value="1"/>
</dbReference>
<dbReference type="OrthoDB" id="4187199at2759"/>
<evidence type="ECO:0000313" key="3">
    <source>
        <dbReference type="Proteomes" id="UP000002035"/>
    </source>
</evidence>
<dbReference type="AlphaFoldDB" id="C5FQF9"/>
<dbReference type="SUPFAM" id="SSF56112">
    <property type="entry name" value="Protein kinase-like (PK-like)"/>
    <property type="match status" value="1"/>
</dbReference>
<dbReference type="STRING" id="554155.C5FQF9"/>
<protein>
    <recommendedName>
        <fullName evidence="1">Protein kinase domain-containing protein</fullName>
    </recommendedName>
</protein>
<dbReference type="eggNOG" id="KOG0599">
    <property type="taxonomic scope" value="Eukaryota"/>
</dbReference>
<dbReference type="Pfam" id="PF00069">
    <property type="entry name" value="Pkinase"/>
    <property type="match status" value="1"/>
</dbReference>
<proteinExistence type="predicted"/>
<dbReference type="PANTHER" id="PTHR24362">
    <property type="entry name" value="SERINE/THREONINE-PROTEIN KINASE NEK"/>
    <property type="match status" value="1"/>
</dbReference>
<name>C5FQF9_ARTOC</name>